<dbReference type="GO" id="GO:0046872">
    <property type="term" value="F:metal ion binding"/>
    <property type="evidence" value="ECO:0007669"/>
    <property type="project" value="UniProtKB-KW"/>
</dbReference>
<keyword evidence="5" id="KW-0378">Hydrolase</keyword>
<reference evidence="10" key="1">
    <citation type="journal article" date="2020" name="Nature">
        <title>Giant virus diversity and host interactions through global metagenomics.</title>
        <authorList>
            <person name="Schulz F."/>
            <person name="Roux S."/>
            <person name="Paez-Espino D."/>
            <person name="Jungbluth S."/>
            <person name="Walsh D.A."/>
            <person name="Denef V.J."/>
            <person name="McMahon K.D."/>
            <person name="Konstantinidis K.T."/>
            <person name="Eloe-Fadrosh E.A."/>
            <person name="Kyrpides N.C."/>
            <person name="Woyke T."/>
        </authorList>
    </citation>
    <scope>NUCLEOTIDE SEQUENCE</scope>
    <source>
        <strain evidence="10">GVMAG-S-1016713-169</strain>
    </source>
</reference>
<dbReference type="AlphaFoldDB" id="A0A6C0LXC6"/>
<keyword evidence="7" id="KW-0904">Protein phosphatase</keyword>
<dbReference type="InterPro" id="IPR015655">
    <property type="entry name" value="PP2C"/>
</dbReference>
<evidence type="ECO:0000259" key="9">
    <source>
        <dbReference type="PROSITE" id="PS51746"/>
    </source>
</evidence>
<evidence type="ECO:0000256" key="1">
    <source>
        <dbReference type="ARBA" id="ARBA00001936"/>
    </source>
</evidence>
<evidence type="ECO:0000313" key="10">
    <source>
        <dbReference type="EMBL" id="QHU34668.1"/>
    </source>
</evidence>
<name>A0A6C0LXC6_9ZZZZ</name>
<dbReference type="SMART" id="SM00332">
    <property type="entry name" value="PP2Cc"/>
    <property type="match status" value="1"/>
</dbReference>
<dbReference type="Pfam" id="PF13672">
    <property type="entry name" value="PP2C_2"/>
    <property type="match status" value="1"/>
</dbReference>
<sequence>MLFINQKKEYISVFDSPECKNEDTNCSNIGQPIVITDSLSIEIAAVFDGHGGKEASRFLKENFISCFMSSIQITSLVDLNPNDESMNGDMHKDIINTGVLAVDNALCDHLKIQDLRGRDPGSTLSAWVNFITPIGNTSYLVNVGDSPAYSVCKQTGVITCAKLHDIIDLECQSDATKHPDVSVIDRRGSQPILAVCIISPDICKMVQSGTMLYKNGLRGLNIPRSMGHIHWNDAINKTPEITNVPDEADVIVLMSDGVSDMIVSPSEYMKHSEEMGWDVDKIGSFYRDRWYQPWKQLYRGVVSDERQYIAIKGHKLHVADDMTIVQINIENK</sequence>
<keyword evidence="8" id="KW-0464">Manganese</keyword>
<dbReference type="PROSITE" id="PS51746">
    <property type="entry name" value="PPM_2"/>
    <property type="match status" value="1"/>
</dbReference>
<proteinExistence type="inferred from homology"/>
<dbReference type="EC" id="3.1.3.16" evidence="3"/>
<feature type="domain" description="PPM-type phosphatase" evidence="9">
    <location>
        <begin position="22"/>
        <end position="329"/>
    </location>
</feature>
<evidence type="ECO:0000256" key="2">
    <source>
        <dbReference type="ARBA" id="ARBA00006702"/>
    </source>
</evidence>
<evidence type="ECO:0000256" key="3">
    <source>
        <dbReference type="ARBA" id="ARBA00013081"/>
    </source>
</evidence>
<evidence type="ECO:0000256" key="5">
    <source>
        <dbReference type="ARBA" id="ARBA00022801"/>
    </source>
</evidence>
<dbReference type="InterPro" id="IPR036457">
    <property type="entry name" value="PPM-type-like_dom_sf"/>
</dbReference>
<comment type="similarity">
    <text evidence="2">Belongs to the PP2C family.</text>
</comment>
<dbReference type="InterPro" id="IPR001932">
    <property type="entry name" value="PPM-type_phosphatase-like_dom"/>
</dbReference>
<accession>A0A6C0LXC6</accession>
<evidence type="ECO:0000256" key="6">
    <source>
        <dbReference type="ARBA" id="ARBA00022842"/>
    </source>
</evidence>
<dbReference type="SUPFAM" id="SSF81606">
    <property type="entry name" value="PP2C-like"/>
    <property type="match status" value="1"/>
</dbReference>
<dbReference type="PANTHER" id="PTHR13832">
    <property type="entry name" value="PROTEIN PHOSPHATASE 2C"/>
    <property type="match status" value="1"/>
</dbReference>
<dbReference type="GO" id="GO:0004722">
    <property type="term" value="F:protein serine/threonine phosphatase activity"/>
    <property type="evidence" value="ECO:0007669"/>
    <property type="project" value="UniProtKB-EC"/>
</dbReference>
<dbReference type="EMBL" id="MN740577">
    <property type="protein sequence ID" value="QHU34668.1"/>
    <property type="molecule type" value="Genomic_DNA"/>
</dbReference>
<comment type="cofactor">
    <cofactor evidence="1">
        <name>Mn(2+)</name>
        <dbReference type="ChEBI" id="CHEBI:29035"/>
    </cofactor>
</comment>
<dbReference type="PANTHER" id="PTHR13832:SF803">
    <property type="entry name" value="PROTEIN PHOSPHATASE 1G"/>
    <property type="match status" value="1"/>
</dbReference>
<dbReference type="Gene3D" id="3.60.40.10">
    <property type="entry name" value="PPM-type phosphatase domain"/>
    <property type="match status" value="1"/>
</dbReference>
<keyword evidence="4" id="KW-0479">Metal-binding</keyword>
<evidence type="ECO:0000256" key="4">
    <source>
        <dbReference type="ARBA" id="ARBA00022723"/>
    </source>
</evidence>
<organism evidence="10">
    <name type="scientific">viral metagenome</name>
    <dbReference type="NCBI Taxonomy" id="1070528"/>
    <lineage>
        <taxon>unclassified sequences</taxon>
        <taxon>metagenomes</taxon>
        <taxon>organismal metagenomes</taxon>
    </lineage>
</organism>
<evidence type="ECO:0000256" key="7">
    <source>
        <dbReference type="ARBA" id="ARBA00022912"/>
    </source>
</evidence>
<evidence type="ECO:0000256" key="8">
    <source>
        <dbReference type="ARBA" id="ARBA00023211"/>
    </source>
</evidence>
<keyword evidence="6" id="KW-0460">Magnesium</keyword>
<protein>
    <recommendedName>
        <fullName evidence="3">protein-serine/threonine phosphatase</fullName>
        <ecNumber evidence="3">3.1.3.16</ecNumber>
    </recommendedName>
</protein>